<feature type="domain" description="NAD-dependent epimerase/dehydratase" evidence="1">
    <location>
        <begin position="70"/>
        <end position="212"/>
    </location>
</feature>
<dbReference type="EMBL" id="NISI01000005">
    <property type="protein sequence ID" value="OWR03776.1"/>
    <property type="molecule type" value="Genomic_DNA"/>
</dbReference>
<sequence>MPPRATGAWPLRLSIPSSPAWRGRLTRGWPAIAITCHAGCWRPRTCTPAAAPRTAPAGFARNAERTAMRILVIGAGGFIGRHVCQALIAAGHEAVPAALRPVTAWDTPQAWARALAGMDGVIYTAGCLRDQAEGVRDLLDLLHHRAPAALATACEIAGIRRLVHVSALCGGPSAYARSKQAGDVALAGRAHIVRPSLVLGPGGVSSRMLARLSRLPWLPLPSAVARCHVQPIRVEDLAEGLVRLLDAPTPHVDWTAVGPQIVTVAELIAQRRAASGRAPARLLDLPDALSRLSARLGDRLPLGPWCSTALDLLARDSTAPDACSPLGRPLRGALAGGWT</sequence>
<evidence type="ECO:0000313" key="2">
    <source>
        <dbReference type="EMBL" id="OWR03776.1"/>
    </source>
</evidence>
<dbReference type="InterPro" id="IPR001509">
    <property type="entry name" value="Epimerase_deHydtase"/>
</dbReference>
<dbReference type="PANTHER" id="PTHR12126">
    <property type="entry name" value="NADH-UBIQUINONE OXIDOREDUCTASE 39 KDA SUBUNIT-RELATED"/>
    <property type="match status" value="1"/>
</dbReference>
<proteinExistence type="predicted"/>
<accession>A0A254N6X1</accession>
<dbReference type="PANTHER" id="PTHR12126:SF11">
    <property type="entry name" value="NADH DEHYDROGENASE [UBIQUINONE] 1 ALPHA SUBCOMPLEX SUBUNIT 9, MITOCHONDRIAL"/>
    <property type="match status" value="1"/>
</dbReference>
<organism evidence="2 3">
    <name type="scientific">Roseateles puraquae</name>
    <dbReference type="NCBI Taxonomy" id="431059"/>
    <lineage>
        <taxon>Bacteria</taxon>
        <taxon>Pseudomonadati</taxon>
        <taxon>Pseudomonadota</taxon>
        <taxon>Betaproteobacteria</taxon>
        <taxon>Burkholderiales</taxon>
        <taxon>Sphaerotilaceae</taxon>
        <taxon>Roseateles</taxon>
    </lineage>
</organism>
<comment type="caution">
    <text evidence="2">The sequence shown here is derived from an EMBL/GenBank/DDBJ whole genome shotgun (WGS) entry which is preliminary data.</text>
</comment>
<reference evidence="2 3" key="1">
    <citation type="journal article" date="2007" name="Int. J. Syst. Evol. Microbiol.">
        <title>Description of Pelomonas aquatica sp. nov. and Pelomonas puraquae sp. nov., isolated from industrial and haemodialysis water.</title>
        <authorList>
            <person name="Gomila M."/>
            <person name="Bowien B."/>
            <person name="Falsen E."/>
            <person name="Moore E.R."/>
            <person name="Lalucat J."/>
        </authorList>
    </citation>
    <scope>NUCLEOTIDE SEQUENCE [LARGE SCALE GENOMIC DNA]</scope>
    <source>
        <strain evidence="2 3">CCUG 52769</strain>
    </source>
</reference>
<evidence type="ECO:0000259" key="1">
    <source>
        <dbReference type="Pfam" id="PF01370"/>
    </source>
</evidence>
<gene>
    <name evidence="2" type="ORF">CDO81_14965</name>
</gene>
<dbReference type="Proteomes" id="UP000197446">
    <property type="component" value="Unassembled WGS sequence"/>
</dbReference>
<dbReference type="InterPro" id="IPR036291">
    <property type="entry name" value="NAD(P)-bd_dom_sf"/>
</dbReference>
<protein>
    <submittedName>
        <fullName evidence="2">Epimerase</fullName>
    </submittedName>
</protein>
<dbReference type="Gene3D" id="3.40.50.720">
    <property type="entry name" value="NAD(P)-binding Rossmann-like Domain"/>
    <property type="match status" value="1"/>
</dbReference>
<dbReference type="Pfam" id="PF01370">
    <property type="entry name" value="Epimerase"/>
    <property type="match status" value="1"/>
</dbReference>
<dbReference type="InterPro" id="IPR051207">
    <property type="entry name" value="ComplexI_NDUFA9_subunit"/>
</dbReference>
<dbReference type="SUPFAM" id="SSF51735">
    <property type="entry name" value="NAD(P)-binding Rossmann-fold domains"/>
    <property type="match status" value="1"/>
</dbReference>
<name>A0A254N6X1_9BURK</name>
<keyword evidence="3" id="KW-1185">Reference proteome</keyword>
<dbReference type="AlphaFoldDB" id="A0A254N6X1"/>
<evidence type="ECO:0000313" key="3">
    <source>
        <dbReference type="Proteomes" id="UP000197446"/>
    </source>
</evidence>
<dbReference type="GO" id="GO:0044877">
    <property type="term" value="F:protein-containing complex binding"/>
    <property type="evidence" value="ECO:0007669"/>
    <property type="project" value="TreeGrafter"/>
</dbReference>